<feature type="region of interest" description="Disordered" evidence="1">
    <location>
        <begin position="330"/>
        <end position="366"/>
    </location>
</feature>
<protein>
    <submittedName>
        <fullName evidence="2">Uncharacterized protein</fullName>
    </submittedName>
</protein>
<evidence type="ECO:0000256" key="1">
    <source>
        <dbReference type="SAM" id="MobiDB-lite"/>
    </source>
</evidence>
<proteinExistence type="predicted"/>
<name>A0A839IQ13_9GAMM</name>
<sequence>MYYLSKFNEIYIEDLPYIVHPNEALRIIDEGDKPFAVYSYGYSLGDQARQKRELKDKIRSGDIILIRSTISLSSITWAESKSSSPFTTLEFQTRLTEFIQSGRKRPTHNIGKSPEEEGFLDQIVGATKQVANDFIKDQRAQQAEWFSEQGIVKFSDTQTGNQLTSEEIVSAYKENSPDTIPLSEGAEAIGAEKIQSIPGYSAIIPLVTTIASRGRNIKEPISLIDKKNPYNPDNVNKRSADFYSHYGNNPNRGTLSNTEARKFYLDQEKKIPSLLDKSLPISSQAKQAFNLRNEFRSDARERMQDRITADRLTREEPNLTFKEISSKTTKKLIQKGIEKPSEEQISKEIINSSQRSRQSVNKRLGL</sequence>
<accession>A0A839IQ13</accession>
<gene>
    <name evidence="2" type="ORF">H4O21_07930</name>
</gene>
<dbReference type="EMBL" id="JACJFM010000007">
    <property type="protein sequence ID" value="MBB1486537.1"/>
    <property type="molecule type" value="Genomic_DNA"/>
</dbReference>
<dbReference type="AlphaFoldDB" id="A0A839IQ13"/>
<feature type="compositionally biased region" description="Basic and acidic residues" evidence="1">
    <location>
        <begin position="336"/>
        <end position="346"/>
    </location>
</feature>
<organism evidence="2 3">
    <name type="scientific">Oceanospirillum sediminis</name>
    <dbReference type="NCBI Taxonomy" id="2760088"/>
    <lineage>
        <taxon>Bacteria</taxon>
        <taxon>Pseudomonadati</taxon>
        <taxon>Pseudomonadota</taxon>
        <taxon>Gammaproteobacteria</taxon>
        <taxon>Oceanospirillales</taxon>
        <taxon>Oceanospirillaceae</taxon>
        <taxon>Oceanospirillum</taxon>
    </lineage>
</organism>
<evidence type="ECO:0000313" key="3">
    <source>
        <dbReference type="Proteomes" id="UP000565262"/>
    </source>
</evidence>
<keyword evidence="3" id="KW-1185">Reference proteome</keyword>
<reference evidence="2 3" key="1">
    <citation type="submission" date="2020-08" db="EMBL/GenBank/DDBJ databases">
        <title>Oceanospirillum sp. nov. isolated from marine sediment.</title>
        <authorList>
            <person name="Ji X."/>
        </authorList>
    </citation>
    <scope>NUCLEOTIDE SEQUENCE [LARGE SCALE GENOMIC DNA]</scope>
    <source>
        <strain evidence="2 3">D5</strain>
    </source>
</reference>
<dbReference type="RefSeq" id="WP_182808315.1">
    <property type="nucleotide sequence ID" value="NZ_JACJFM010000007.1"/>
</dbReference>
<comment type="caution">
    <text evidence="2">The sequence shown here is derived from an EMBL/GenBank/DDBJ whole genome shotgun (WGS) entry which is preliminary data.</text>
</comment>
<evidence type="ECO:0000313" key="2">
    <source>
        <dbReference type="EMBL" id="MBB1486537.1"/>
    </source>
</evidence>
<feature type="compositionally biased region" description="Polar residues" evidence="1">
    <location>
        <begin position="349"/>
        <end position="366"/>
    </location>
</feature>
<dbReference type="Proteomes" id="UP000565262">
    <property type="component" value="Unassembled WGS sequence"/>
</dbReference>